<feature type="domain" description="VWFA" evidence="8">
    <location>
        <begin position="5"/>
        <end position="178"/>
    </location>
</feature>
<keyword evidence="2" id="KW-0964">Secreted</keyword>
<dbReference type="STRING" id="8083.ENSXMAP00000015227"/>
<evidence type="ECO:0000313" key="10">
    <source>
        <dbReference type="Proteomes" id="UP000002852"/>
    </source>
</evidence>
<reference evidence="9" key="4">
    <citation type="submission" date="2025-09" db="UniProtKB">
        <authorList>
            <consortium name="Ensembl"/>
        </authorList>
    </citation>
    <scope>IDENTIFICATION</scope>
    <source>
        <strain evidence="9">JP 163 A</strain>
    </source>
</reference>
<keyword evidence="4" id="KW-0732">Signal</keyword>
<dbReference type="GO" id="GO:0005615">
    <property type="term" value="C:extracellular space"/>
    <property type="evidence" value="ECO:0007669"/>
    <property type="project" value="TreeGrafter"/>
</dbReference>
<reference evidence="9" key="3">
    <citation type="submission" date="2025-08" db="UniProtKB">
        <authorList>
            <consortium name="Ensembl"/>
        </authorList>
    </citation>
    <scope>IDENTIFICATION</scope>
    <source>
        <strain evidence="9">JP 163 A</strain>
    </source>
</reference>
<dbReference type="HOGENOM" id="CLU_001732_0_0_1"/>
<dbReference type="OMA" id="HIMTINF"/>
<keyword evidence="10" id="KW-1185">Reference proteome</keyword>
<feature type="domain" description="VWFA" evidence="8">
    <location>
        <begin position="406"/>
        <end position="579"/>
    </location>
</feature>
<reference evidence="10" key="2">
    <citation type="journal article" date="2013" name="Nat. Genet.">
        <title>The genome of the platyfish, Xiphophorus maculatus, provides insights into evolutionary adaptation and several complex traits.</title>
        <authorList>
            <person name="Schartl M."/>
            <person name="Walter R.B."/>
            <person name="Shen Y."/>
            <person name="Garcia T."/>
            <person name="Catchen J."/>
            <person name="Amores A."/>
            <person name="Braasch I."/>
            <person name="Chalopin D."/>
            <person name="Volff J.N."/>
            <person name="Lesch K.P."/>
            <person name="Bisazza A."/>
            <person name="Minx P."/>
            <person name="Hillier L."/>
            <person name="Wilson R.K."/>
            <person name="Fuerstenberg S."/>
            <person name="Boore J."/>
            <person name="Searle S."/>
            <person name="Postlethwait J.H."/>
            <person name="Warren W.C."/>
        </authorList>
    </citation>
    <scope>NUCLEOTIDE SEQUENCE [LARGE SCALE GENOMIC DNA]</scope>
    <source>
        <strain evidence="10">JP 163 A</strain>
    </source>
</reference>
<dbReference type="GeneTree" id="ENSGT00940000156462"/>
<dbReference type="Proteomes" id="UP000002852">
    <property type="component" value="Unassembled WGS sequence"/>
</dbReference>
<keyword evidence="6" id="KW-0130">Cell adhesion</keyword>
<evidence type="ECO:0000256" key="6">
    <source>
        <dbReference type="ARBA" id="ARBA00022889"/>
    </source>
</evidence>
<keyword evidence="5" id="KW-0677">Repeat</keyword>
<evidence type="ECO:0000313" key="9">
    <source>
        <dbReference type="Ensembl" id="ENSXMAP00000015227.2"/>
    </source>
</evidence>
<dbReference type="eggNOG" id="KOG3544">
    <property type="taxonomic scope" value="Eukaryota"/>
</dbReference>
<sequence>PDSTDLIFLIDGSLNVGAANFPYVRDLVTRIVERLSVSRDGIRVALVQYSADPQIKFYLNSYYEKSSVLEAVKGLSFSGDDESNLGAALEEVADSLLGESAGGRAEEGAPQVLVVISAGASSDDTGAGHRAVIRAGVVTLGVAVGADAAAELEEVATDKSFVLKADSFRDLTAADDNLYGYINGLATRSIIFHNEFTEVTVGERDIIFLIDSTMGTAVINTVKEYIKRFVSTKEIGPNAVQVGIAQFATDTRLVMDLQTHASKESLLSSLATIRPRQGQTINIGAALDFVRLNMLRPEKGSRMGRGVPQLLLLIVSKRSSDSVAGPAQALENLRVLTLAAGSRAAAEAELKQIAFPESMVFISKDFRQLFRNAREITDALSTLSGRMVEPPTDPITTVQTQRVFRDIVFLVDGSNYVGSNNLPFVRDFMINIVNQLNISPEQVQIGLMQFAEEPRIEFYLNTYDNKQDVVEKISQLRLTGGSVLNTGAAMSYALDNMFQTSSGSRKLQGAVQVLILITGGPLQDDARNEADRLAVGSILTFTVSSGQADQEEMEKIAFIPTLAYHKQSFFDLPALADDIMPSLISVVERDVAFLIDGTDGVRGDFPHIRDFILKVIEPLDIGFNKVRVSVVQHSERPTPVFYLNTYQTKEEVIRAIQGMALAGGRSLNTGAALRYMKATVMSDSNGSRAAQNVPQFLIVLAADRSMDSVKEPAGELKTDGVVPFGVGVKNADKKQIEAIAHNPSFAFNVKEFRELEPILCSCWMGLI</sequence>
<dbReference type="SUPFAM" id="SSF53300">
    <property type="entry name" value="vWA-like"/>
    <property type="match status" value="4"/>
</dbReference>
<dbReference type="InterPro" id="IPR050525">
    <property type="entry name" value="ECM_Assembly_Org"/>
</dbReference>
<accession>M4AL83</accession>
<dbReference type="Gene3D" id="3.40.50.410">
    <property type="entry name" value="von Willebrand factor, type A domain"/>
    <property type="match status" value="4"/>
</dbReference>
<evidence type="ECO:0000256" key="4">
    <source>
        <dbReference type="ARBA" id="ARBA00022729"/>
    </source>
</evidence>
<evidence type="ECO:0000256" key="7">
    <source>
        <dbReference type="ARBA" id="ARBA00023119"/>
    </source>
</evidence>
<comment type="subcellular location">
    <subcellularLocation>
        <location evidence="1">Secreted</location>
        <location evidence="1">Extracellular space</location>
        <location evidence="1">Extracellular matrix</location>
    </subcellularLocation>
</comment>
<dbReference type="AlphaFoldDB" id="M4AL83"/>
<name>M4AL83_XIPMA</name>
<dbReference type="SMART" id="SM00327">
    <property type="entry name" value="VWA"/>
    <property type="match status" value="4"/>
</dbReference>
<evidence type="ECO:0000256" key="1">
    <source>
        <dbReference type="ARBA" id="ARBA00004498"/>
    </source>
</evidence>
<dbReference type="PROSITE" id="PS50234">
    <property type="entry name" value="VWFA"/>
    <property type="match status" value="4"/>
</dbReference>
<keyword evidence="3" id="KW-0272">Extracellular matrix</keyword>
<dbReference type="InParanoid" id="M4AL83"/>
<dbReference type="InterPro" id="IPR036465">
    <property type="entry name" value="vWFA_dom_sf"/>
</dbReference>
<evidence type="ECO:0000259" key="8">
    <source>
        <dbReference type="PROSITE" id="PS50234"/>
    </source>
</evidence>
<dbReference type="InterPro" id="IPR002035">
    <property type="entry name" value="VWF_A"/>
</dbReference>
<dbReference type="Ensembl" id="ENSXMAT00000015248.2">
    <property type="protein sequence ID" value="ENSXMAP00000015227.2"/>
    <property type="gene ID" value="ENSXMAG00000015199.2"/>
</dbReference>
<evidence type="ECO:0000256" key="3">
    <source>
        <dbReference type="ARBA" id="ARBA00022530"/>
    </source>
</evidence>
<keyword evidence="7" id="KW-0176">Collagen</keyword>
<dbReference type="GO" id="GO:0005581">
    <property type="term" value="C:collagen trimer"/>
    <property type="evidence" value="ECO:0007669"/>
    <property type="project" value="UniProtKB-KW"/>
</dbReference>
<reference evidence="10" key="1">
    <citation type="submission" date="2012-01" db="EMBL/GenBank/DDBJ databases">
        <authorList>
            <person name="Walter R."/>
            <person name="Schartl M."/>
            <person name="Warren W."/>
        </authorList>
    </citation>
    <scope>NUCLEOTIDE SEQUENCE [LARGE SCALE GENOMIC DNA]</scope>
    <source>
        <strain evidence="10">JP 163 A</strain>
    </source>
</reference>
<evidence type="ECO:0000256" key="2">
    <source>
        <dbReference type="ARBA" id="ARBA00022525"/>
    </source>
</evidence>
<organism evidence="9 10">
    <name type="scientific">Xiphophorus maculatus</name>
    <name type="common">Southern platyfish</name>
    <name type="synonym">Platypoecilus maculatus</name>
    <dbReference type="NCBI Taxonomy" id="8083"/>
    <lineage>
        <taxon>Eukaryota</taxon>
        <taxon>Metazoa</taxon>
        <taxon>Chordata</taxon>
        <taxon>Craniata</taxon>
        <taxon>Vertebrata</taxon>
        <taxon>Euteleostomi</taxon>
        <taxon>Actinopterygii</taxon>
        <taxon>Neopterygii</taxon>
        <taxon>Teleostei</taxon>
        <taxon>Neoteleostei</taxon>
        <taxon>Acanthomorphata</taxon>
        <taxon>Ovalentaria</taxon>
        <taxon>Atherinomorphae</taxon>
        <taxon>Cyprinodontiformes</taxon>
        <taxon>Poeciliidae</taxon>
        <taxon>Poeciliinae</taxon>
        <taxon>Xiphophorus</taxon>
    </lineage>
</organism>
<dbReference type="FunFam" id="3.40.50.410:FF:000003">
    <property type="entry name" value="Collagen type VI alpha 3 chain"/>
    <property type="match status" value="4"/>
</dbReference>
<dbReference type="PANTHER" id="PTHR24020">
    <property type="entry name" value="COLLAGEN ALPHA"/>
    <property type="match status" value="1"/>
</dbReference>
<feature type="domain" description="VWFA" evidence="8">
    <location>
        <begin position="590"/>
        <end position="767"/>
    </location>
</feature>
<feature type="domain" description="VWFA" evidence="8">
    <location>
        <begin position="205"/>
        <end position="380"/>
    </location>
</feature>
<evidence type="ECO:0000256" key="5">
    <source>
        <dbReference type="ARBA" id="ARBA00022737"/>
    </source>
</evidence>
<protein>
    <submittedName>
        <fullName evidence="9">Collagen, type VI, alpha 3</fullName>
    </submittedName>
</protein>
<dbReference type="Pfam" id="PF00092">
    <property type="entry name" value="VWA"/>
    <property type="match status" value="4"/>
</dbReference>
<dbReference type="GO" id="GO:0007155">
    <property type="term" value="P:cell adhesion"/>
    <property type="evidence" value="ECO:0007669"/>
    <property type="project" value="UniProtKB-KW"/>
</dbReference>
<proteinExistence type="predicted"/>
<dbReference type="PANTHER" id="PTHR24020:SF13">
    <property type="entry name" value="COLLAGEN ALPHA-3(VI) CHAIN"/>
    <property type="match status" value="1"/>
</dbReference>
<dbReference type="PRINTS" id="PR00453">
    <property type="entry name" value="VWFADOMAIN"/>
</dbReference>